<sequence>MSYILIADSGSTKTDWRFINSKSDEVSQIVTKGLNPFHHTAESILLELEQSLLPQLKGKVDSIFFYGAGCSSASKKEEMMLIFKEVFGEVCIEIGHDLLAAARSTLNNTSGMVAILGTGSSAGFYNGTDVDMPIPSLGYVLGDEGSGVSIGKRILKSYLYKEMPEELLNRFQKRYLLTQEMILDGIYRKPLPNRFIASFSQFAFQNRENPFVVKLLKENFTELFESIIVKIPDYKNYPLALVGSVAFYYSDIIKEVATEFEVNISMVLEKPIAGLTLYHHRLEN</sequence>
<dbReference type="EMBL" id="WWNE01000018">
    <property type="protein sequence ID" value="NBG67237.1"/>
    <property type="molecule type" value="Genomic_DNA"/>
</dbReference>
<dbReference type="Gene3D" id="3.30.420.40">
    <property type="match status" value="2"/>
</dbReference>
<keyword evidence="2" id="KW-1185">Reference proteome</keyword>
<keyword evidence="1" id="KW-0808">Transferase</keyword>
<comment type="caution">
    <text evidence="1">The sequence shown here is derived from an EMBL/GenBank/DDBJ whole genome shotgun (WGS) entry which is preliminary data.</text>
</comment>
<dbReference type="CDD" id="cd24079">
    <property type="entry name" value="ASKHA_NBD_PG1100-like"/>
    <property type="match status" value="1"/>
</dbReference>
<dbReference type="InterPro" id="IPR043129">
    <property type="entry name" value="ATPase_NBD"/>
</dbReference>
<gene>
    <name evidence="1" type="ORF">GQN54_13995</name>
</gene>
<dbReference type="InterPro" id="IPR052519">
    <property type="entry name" value="Euk-type_GlcNAc_Kinase"/>
</dbReference>
<keyword evidence="1" id="KW-0418">Kinase</keyword>
<dbReference type="Proteomes" id="UP000470771">
    <property type="component" value="Unassembled WGS sequence"/>
</dbReference>
<evidence type="ECO:0000313" key="1">
    <source>
        <dbReference type="EMBL" id="NBG67237.1"/>
    </source>
</evidence>
<accession>A0A6N9NQ63</accession>
<dbReference type="PANTHER" id="PTHR43190">
    <property type="entry name" value="N-ACETYL-D-GLUCOSAMINE KINASE"/>
    <property type="match status" value="1"/>
</dbReference>
<reference evidence="1 2" key="1">
    <citation type="submission" date="2019-12" db="EMBL/GenBank/DDBJ databases">
        <authorList>
            <person name="Zhao J."/>
        </authorList>
    </citation>
    <scope>NUCLEOTIDE SEQUENCE [LARGE SCALE GENOMIC DNA]</scope>
    <source>
        <strain evidence="1 2">S-15</strain>
    </source>
</reference>
<dbReference type="SUPFAM" id="SSF53067">
    <property type="entry name" value="Actin-like ATPase domain"/>
    <property type="match status" value="2"/>
</dbReference>
<organism evidence="1 2">
    <name type="scientific">Acidiluteibacter ferrifornacis</name>
    <dbReference type="NCBI Taxonomy" id="2692424"/>
    <lineage>
        <taxon>Bacteria</taxon>
        <taxon>Pseudomonadati</taxon>
        <taxon>Bacteroidota</taxon>
        <taxon>Flavobacteriia</taxon>
        <taxon>Flavobacteriales</taxon>
        <taxon>Cryomorphaceae</taxon>
        <taxon>Acidiluteibacter</taxon>
    </lineage>
</organism>
<proteinExistence type="predicted"/>
<name>A0A6N9NQ63_9FLAO</name>
<dbReference type="RefSeq" id="WP_160634192.1">
    <property type="nucleotide sequence ID" value="NZ_WWNE01000018.1"/>
</dbReference>
<dbReference type="Gene3D" id="1.10.720.160">
    <property type="match status" value="1"/>
</dbReference>
<evidence type="ECO:0000313" key="2">
    <source>
        <dbReference type="Proteomes" id="UP000470771"/>
    </source>
</evidence>
<dbReference type="PANTHER" id="PTHR43190:SF3">
    <property type="entry name" value="N-ACETYL-D-GLUCOSAMINE KINASE"/>
    <property type="match status" value="1"/>
</dbReference>
<protein>
    <submittedName>
        <fullName evidence="1">N-acetylglucosamine kinase</fullName>
    </submittedName>
</protein>
<dbReference type="AlphaFoldDB" id="A0A6N9NQ63"/>
<dbReference type="GO" id="GO:0016301">
    <property type="term" value="F:kinase activity"/>
    <property type="evidence" value="ECO:0007669"/>
    <property type="project" value="UniProtKB-KW"/>
</dbReference>